<feature type="domain" description="Response regulatory" evidence="4">
    <location>
        <begin position="2"/>
        <end position="119"/>
    </location>
</feature>
<dbReference type="PROSITE" id="PS51832">
    <property type="entry name" value="HD_GYP"/>
    <property type="match status" value="1"/>
</dbReference>
<dbReference type="SMART" id="SM00448">
    <property type="entry name" value="REC"/>
    <property type="match status" value="1"/>
</dbReference>
<accession>A0A2U2DIC5</accession>
<keyword evidence="1" id="KW-0597">Phosphoprotein</keyword>
<evidence type="ECO:0000313" key="6">
    <source>
        <dbReference type="EMBL" id="PWE53028.1"/>
    </source>
</evidence>
<comment type="caution">
    <text evidence="6">The sequence shown here is derived from an EMBL/GenBank/DDBJ whole genome shotgun (WGS) entry which is preliminary data.</text>
</comment>
<keyword evidence="7" id="KW-1185">Reference proteome</keyword>
<dbReference type="SUPFAM" id="SSF52172">
    <property type="entry name" value="CheY-like"/>
    <property type="match status" value="1"/>
</dbReference>
<dbReference type="GO" id="GO:0008081">
    <property type="term" value="F:phosphoric diester hydrolase activity"/>
    <property type="evidence" value="ECO:0007669"/>
    <property type="project" value="UniProtKB-ARBA"/>
</dbReference>
<proteinExistence type="predicted"/>
<feature type="modified residue" description="4-aspartylphosphate" evidence="1">
    <location>
        <position position="52"/>
    </location>
</feature>
<dbReference type="RefSeq" id="WP_109461642.1">
    <property type="nucleotide sequence ID" value="NZ_QFBC01000019.1"/>
</dbReference>
<evidence type="ECO:0000256" key="2">
    <source>
        <dbReference type="SAM" id="Coils"/>
    </source>
</evidence>
<organism evidence="6 7">
    <name type="scientific">Metarhizobium album</name>
    <dbReference type="NCBI Taxonomy" id="2182425"/>
    <lineage>
        <taxon>Bacteria</taxon>
        <taxon>Pseudomonadati</taxon>
        <taxon>Pseudomonadota</taxon>
        <taxon>Alphaproteobacteria</taxon>
        <taxon>Hyphomicrobiales</taxon>
        <taxon>Rhizobiaceae</taxon>
        <taxon>Metarhizobium</taxon>
    </lineage>
</organism>
<dbReference type="Pfam" id="PF00072">
    <property type="entry name" value="Response_reg"/>
    <property type="match status" value="1"/>
</dbReference>
<dbReference type="CDD" id="cd00077">
    <property type="entry name" value="HDc"/>
    <property type="match status" value="1"/>
</dbReference>
<feature type="domain" description="HD-GYP" evidence="5">
    <location>
        <begin position="146"/>
        <end position="343"/>
    </location>
</feature>
<dbReference type="Proteomes" id="UP000245252">
    <property type="component" value="Unassembled WGS sequence"/>
</dbReference>
<evidence type="ECO:0000256" key="3">
    <source>
        <dbReference type="SAM" id="MobiDB-lite"/>
    </source>
</evidence>
<dbReference type="PROSITE" id="PS50110">
    <property type="entry name" value="RESPONSE_REGULATORY"/>
    <property type="match status" value="1"/>
</dbReference>
<protein>
    <submittedName>
        <fullName evidence="6">Two-component system response regulator</fullName>
    </submittedName>
</protein>
<dbReference type="AlphaFoldDB" id="A0A2U2DIC5"/>
<dbReference type="PANTHER" id="PTHR45228:SF1">
    <property type="entry name" value="CYCLIC DI-GMP PHOSPHODIESTERASE TM_0186"/>
    <property type="match status" value="1"/>
</dbReference>
<dbReference type="SUPFAM" id="SSF109604">
    <property type="entry name" value="HD-domain/PDEase-like"/>
    <property type="match status" value="1"/>
</dbReference>
<dbReference type="InterPro" id="IPR001789">
    <property type="entry name" value="Sig_transdc_resp-reg_receiver"/>
</dbReference>
<dbReference type="EMBL" id="QFBC01000019">
    <property type="protein sequence ID" value="PWE53028.1"/>
    <property type="molecule type" value="Genomic_DNA"/>
</dbReference>
<feature type="region of interest" description="Disordered" evidence="3">
    <location>
        <begin position="342"/>
        <end position="365"/>
    </location>
</feature>
<evidence type="ECO:0000313" key="7">
    <source>
        <dbReference type="Proteomes" id="UP000245252"/>
    </source>
</evidence>
<dbReference type="PANTHER" id="PTHR45228">
    <property type="entry name" value="CYCLIC DI-GMP PHOSPHODIESTERASE TM_0186-RELATED"/>
    <property type="match status" value="1"/>
</dbReference>
<dbReference type="OrthoDB" id="9802066at2"/>
<gene>
    <name evidence="6" type="ORF">DEM27_27875</name>
</gene>
<evidence type="ECO:0000259" key="5">
    <source>
        <dbReference type="PROSITE" id="PS51832"/>
    </source>
</evidence>
<dbReference type="Gene3D" id="1.10.3210.10">
    <property type="entry name" value="Hypothetical protein af1432"/>
    <property type="match status" value="1"/>
</dbReference>
<sequence length="365" mass="39269">MNVAIIDDSRSVVAALIHSLNAIDSIFLHGFLDPADALLAAKDMQFDLVLVDYTMPRINGAEVIGALRADPRHASVPIIMLTSETDNDVKIKAISAGATEFVAKPVDPIELRARAINLLALRRAQMQLESRASDLEAAVKAATAEIAAREEEIIWRLARAIEFKDGHTGNHVTRVADISRIIALEMGLTAQQAHMIYLAAPLHDVGKIGISDALLGKPGRLSAEEYAQMQQHVEFGVQILGDASTELLKVACAIAGGHHEKWDGSGYPNGLVGDSIPQEARVVAIADVFEALCSERPYKKAWSLEAAYNEIVACSGTHFDPECVAAFSRQWRQICRLMGSEPAAAPASTPPSDSVQNRVPEAVAS</sequence>
<dbReference type="InterPro" id="IPR003607">
    <property type="entry name" value="HD/PDEase_dom"/>
</dbReference>
<feature type="coiled-coil region" evidence="2">
    <location>
        <begin position="118"/>
        <end position="152"/>
    </location>
</feature>
<evidence type="ECO:0000256" key="1">
    <source>
        <dbReference type="PROSITE-ProRule" id="PRU00169"/>
    </source>
</evidence>
<dbReference type="InterPro" id="IPR052020">
    <property type="entry name" value="Cyclic_di-GMP/3'3'-cGAMP_PDE"/>
</dbReference>
<keyword evidence="2" id="KW-0175">Coiled coil</keyword>
<reference evidence="6 7" key="1">
    <citation type="submission" date="2018-05" db="EMBL/GenBank/DDBJ databases">
        <title>The draft genome of strain NS-104.</title>
        <authorList>
            <person name="Hang P."/>
            <person name="Jiang J."/>
        </authorList>
    </citation>
    <scope>NUCLEOTIDE SEQUENCE [LARGE SCALE GENOMIC DNA]</scope>
    <source>
        <strain evidence="6 7">NS-104</strain>
    </source>
</reference>
<dbReference type="SMART" id="SM00471">
    <property type="entry name" value="HDc"/>
    <property type="match status" value="1"/>
</dbReference>
<evidence type="ECO:0000259" key="4">
    <source>
        <dbReference type="PROSITE" id="PS50110"/>
    </source>
</evidence>
<name>A0A2U2DIC5_9HYPH</name>
<dbReference type="Pfam" id="PF13487">
    <property type="entry name" value="HD_5"/>
    <property type="match status" value="1"/>
</dbReference>
<dbReference type="Gene3D" id="3.40.50.2300">
    <property type="match status" value="1"/>
</dbReference>
<dbReference type="GO" id="GO:0000160">
    <property type="term" value="P:phosphorelay signal transduction system"/>
    <property type="evidence" value="ECO:0007669"/>
    <property type="project" value="InterPro"/>
</dbReference>
<dbReference type="InterPro" id="IPR011006">
    <property type="entry name" value="CheY-like_superfamily"/>
</dbReference>
<feature type="compositionally biased region" description="Low complexity" evidence="3">
    <location>
        <begin position="342"/>
        <end position="354"/>
    </location>
</feature>
<dbReference type="InterPro" id="IPR037522">
    <property type="entry name" value="HD_GYP_dom"/>
</dbReference>